<evidence type="ECO:0000259" key="1">
    <source>
        <dbReference type="Pfam" id="PF02014"/>
    </source>
</evidence>
<dbReference type="Pfam" id="PF02014">
    <property type="entry name" value="Reeler"/>
    <property type="match status" value="1"/>
</dbReference>
<dbReference type="RefSeq" id="WP_111064261.1">
    <property type="nucleotide sequence ID" value="NZ_JBHUCU010000001.1"/>
</dbReference>
<dbReference type="Gene3D" id="2.60.40.4060">
    <property type="entry name" value="Reeler domain"/>
    <property type="match status" value="1"/>
</dbReference>
<name>A0A2W1NK72_9FLAO</name>
<dbReference type="AlphaFoldDB" id="A0A2W1NK72"/>
<feature type="domain" description="Reelin" evidence="1">
    <location>
        <begin position="82"/>
        <end position="171"/>
    </location>
</feature>
<keyword evidence="3" id="KW-1185">Reference proteome</keyword>
<accession>A0A2W1NK72</accession>
<comment type="caution">
    <text evidence="2">The sequence shown here is derived from an EMBL/GenBank/DDBJ whole genome shotgun (WGS) entry which is preliminary data.</text>
</comment>
<dbReference type="InterPro" id="IPR042307">
    <property type="entry name" value="Reeler_sf"/>
</dbReference>
<dbReference type="EMBL" id="QKSB01000012">
    <property type="protein sequence ID" value="PZE16052.1"/>
    <property type="molecule type" value="Genomic_DNA"/>
</dbReference>
<proteinExistence type="predicted"/>
<organism evidence="2 3">
    <name type="scientific">Putridiphycobacter roseus</name>
    <dbReference type="NCBI Taxonomy" id="2219161"/>
    <lineage>
        <taxon>Bacteria</taxon>
        <taxon>Pseudomonadati</taxon>
        <taxon>Bacteroidota</taxon>
        <taxon>Flavobacteriia</taxon>
        <taxon>Flavobacteriales</taxon>
        <taxon>Crocinitomicaceae</taxon>
        <taxon>Putridiphycobacter</taxon>
    </lineage>
</organism>
<evidence type="ECO:0000313" key="3">
    <source>
        <dbReference type="Proteomes" id="UP000249248"/>
    </source>
</evidence>
<dbReference type="InterPro" id="IPR002861">
    <property type="entry name" value="Reeler_dom"/>
</dbReference>
<reference evidence="2 3" key="1">
    <citation type="submission" date="2018-06" db="EMBL/GenBank/DDBJ databases">
        <title>The draft genome sequence of Crocinitomix sp. SM1701.</title>
        <authorList>
            <person name="Zhang X."/>
        </authorList>
    </citation>
    <scope>NUCLEOTIDE SEQUENCE [LARGE SCALE GENOMIC DNA]</scope>
    <source>
        <strain evidence="2 3">SM1701</strain>
    </source>
</reference>
<sequence>MTGKIKNIFGLLCLSTFTLYSFYEKESNTVVDFNPSVHIQNFSSNPPTGKTGAPNESTCIDCHNGSVLSAIGVVDVSFSGLNNSYVPGQLYNLEVSVASGAKNGFEMTILDNNVQKAGDFVNGANTSTALAGGREYIRHSSSNGITSFQFQWTAPATEQGDLRAYFSFNKSNSSSSTSGDKIYVGSYDILSSVPASVVSLAENNTKVNVFWDDLHQNIQLNYQLNESAKLQVNVQSLNGKLIQSTTLGLKEPGQYQEVLATNIHKKGLYIVSVFVNNSVFNQKLMLN</sequence>
<dbReference type="OrthoDB" id="1377410at2"/>
<dbReference type="Proteomes" id="UP000249248">
    <property type="component" value="Unassembled WGS sequence"/>
</dbReference>
<protein>
    <recommendedName>
        <fullName evidence="1">Reelin domain-containing protein</fullName>
    </recommendedName>
</protein>
<evidence type="ECO:0000313" key="2">
    <source>
        <dbReference type="EMBL" id="PZE16052.1"/>
    </source>
</evidence>
<dbReference type="NCBIfam" id="NF041895">
    <property type="entry name" value="choice_anch_V"/>
    <property type="match status" value="1"/>
</dbReference>
<gene>
    <name evidence="2" type="ORF">DNU06_14725</name>
</gene>